<reference evidence="2" key="1">
    <citation type="journal article" date="2020" name="bioRxiv">
        <title>Chromosome-level reference genome of the European wasp spider Argiope bruennichi: a resource for studies on range expansion and evolutionary adaptation.</title>
        <authorList>
            <person name="Sheffer M.M."/>
            <person name="Hoppe A."/>
            <person name="Krehenwinkel H."/>
            <person name="Uhl G."/>
            <person name="Kuss A.W."/>
            <person name="Jensen L."/>
            <person name="Jensen C."/>
            <person name="Gillespie R.G."/>
            <person name="Hoff K.J."/>
            <person name="Prost S."/>
        </authorList>
    </citation>
    <scope>NUCLEOTIDE SEQUENCE</scope>
</reference>
<keyword evidence="1" id="KW-0812">Transmembrane</keyword>
<keyword evidence="1" id="KW-0472">Membrane</keyword>
<dbReference type="EMBL" id="JABXBU010002072">
    <property type="protein sequence ID" value="KAF8777230.1"/>
    <property type="molecule type" value="Genomic_DNA"/>
</dbReference>
<feature type="transmembrane region" description="Helical" evidence="1">
    <location>
        <begin position="38"/>
        <end position="62"/>
    </location>
</feature>
<proteinExistence type="predicted"/>
<feature type="transmembrane region" description="Helical" evidence="1">
    <location>
        <begin position="82"/>
        <end position="102"/>
    </location>
</feature>
<dbReference type="GO" id="GO:0008527">
    <property type="term" value="F:taste receptor activity"/>
    <property type="evidence" value="ECO:0007669"/>
    <property type="project" value="InterPro"/>
</dbReference>
<dbReference type="InterPro" id="IPR009318">
    <property type="entry name" value="Gustatory_rcpt"/>
</dbReference>
<protein>
    <submittedName>
        <fullName evidence="2">Uncharacterized protein</fullName>
    </submittedName>
</protein>
<dbReference type="GO" id="GO:0016020">
    <property type="term" value="C:membrane"/>
    <property type="evidence" value="ECO:0007669"/>
    <property type="project" value="InterPro"/>
</dbReference>
<evidence type="ECO:0000256" key="1">
    <source>
        <dbReference type="SAM" id="Phobius"/>
    </source>
</evidence>
<organism evidence="2 3">
    <name type="scientific">Argiope bruennichi</name>
    <name type="common">Wasp spider</name>
    <name type="synonym">Aranea bruennichi</name>
    <dbReference type="NCBI Taxonomy" id="94029"/>
    <lineage>
        <taxon>Eukaryota</taxon>
        <taxon>Metazoa</taxon>
        <taxon>Ecdysozoa</taxon>
        <taxon>Arthropoda</taxon>
        <taxon>Chelicerata</taxon>
        <taxon>Arachnida</taxon>
        <taxon>Araneae</taxon>
        <taxon>Araneomorphae</taxon>
        <taxon>Entelegynae</taxon>
        <taxon>Araneoidea</taxon>
        <taxon>Araneidae</taxon>
        <taxon>Argiope</taxon>
    </lineage>
</organism>
<comment type="caution">
    <text evidence="2">The sequence shown here is derived from an EMBL/GenBank/DDBJ whole genome shotgun (WGS) entry which is preliminary data.</text>
</comment>
<gene>
    <name evidence="2" type="ORF">HNY73_014139</name>
</gene>
<keyword evidence="3" id="KW-1185">Reference proteome</keyword>
<dbReference type="Proteomes" id="UP000807504">
    <property type="component" value="Unassembled WGS sequence"/>
</dbReference>
<evidence type="ECO:0000313" key="2">
    <source>
        <dbReference type="EMBL" id="KAF8777230.1"/>
    </source>
</evidence>
<dbReference type="AlphaFoldDB" id="A0A8T0EN54"/>
<dbReference type="Pfam" id="PF06151">
    <property type="entry name" value="Trehalose_recp"/>
    <property type="match status" value="1"/>
</dbReference>
<evidence type="ECO:0000313" key="3">
    <source>
        <dbReference type="Proteomes" id="UP000807504"/>
    </source>
</evidence>
<sequence length="174" mass="19800">MYENLKKTLELSPQYKKVFEMMQHYNHLYHLAHKTERAFSLTALLLLCSQCLNVYLVLVTFFKVENETFSSALYWESVSRLFIGPLSISGVVLCASSIASQVRKIRVSLQMIHSSLLYEADKNHKTLQLVTSMMNTEFPQMTAYGILELKPSLILASLGSVLTYGLLVLNIKKT</sequence>
<accession>A0A8T0EN54</accession>
<reference evidence="2" key="2">
    <citation type="submission" date="2020-06" db="EMBL/GenBank/DDBJ databases">
        <authorList>
            <person name="Sheffer M."/>
        </authorList>
    </citation>
    <scope>NUCLEOTIDE SEQUENCE</scope>
</reference>
<keyword evidence="1" id="KW-1133">Transmembrane helix</keyword>
<name>A0A8T0EN54_ARGBR</name>